<name>A0A1I1IN04_9FLAO</name>
<protein>
    <submittedName>
        <fullName evidence="2">Uncharacterized protein</fullName>
    </submittedName>
</protein>
<accession>A0A1I1IN04</accession>
<proteinExistence type="predicted"/>
<feature type="signal peptide" evidence="1">
    <location>
        <begin position="1"/>
        <end position="19"/>
    </location>
</feature>
<keyword evidence="1" id="KW-0732">Signal</keyword>
<evidence type="ECO:0000256" key="1">
    <source>
        <dbReference type="SAM" id="SignalP"/>
    </source>
</evidence>
<keyword evidence="3" id="KW-1185">Reference proteome</keyword>
<dbReference type="Gene3D" id="2.130.10.10">
    <property type="entry name" value="YVTN repeat-like/Quinoprotein amine dehydrogenase"/>
    <property type="match status" value="1"/>
</dbReference>
<dbReference type="EMBL" id="FOKU01000009">
    <property type="protein sequence ID" value="SFC35668.1"/>
    <property type="molecule type" value="Genomic_DNA"/>
</dbReference>
<reference evidence="2 3" key="1">
    <citation type="submission" date="2016-10" db="EMBL/GenBank/DDBJ databases">
        <authorList>
            <person name="Varghese N."/>
            <person name="Submissions S."/>
        </authorList>
    </citation>
    <scope>NUCLEOTIDE SEQUENCE [LARGE SCALE GENOMIC DNA]</scope>
    <source>
        <strain evidence="2 3">DSM 26351</strain>
    </source>
</reference>
<comment type="caution">
    <text evidence="2">The sequence shown here is derived from an EMBL/GenBank/DDBJ whole genome shotgun (WGS) entry which is preliminary data.</text>
</comment>
<evidence type="ECO:0000313" key="3">
    <source>
        <dbReference type="Proteomes" id="UP000198940"/>
    </source>
</evidence>
<feature type="chain" id="PRO_5046491065" evidence="1">
    <location>
        <begin position="20"/>
        <end position="105"/>
    </location>
</feature>
<sequence>MKRKLTLLFIWIFSQTAFSQVSKQVTFKQLTVEDGLSQNSVMSIAQDSVGFIWFNTEDGLNKYDGGEFTHYNIPSGDAKREVKYISGKCSSIERACYGWWQALEN</sequence>
<dbReference type="Proteomes" id="UP000198940">
    <property type="component" value="Unassembled WGS sequence"/>
</dbReference>
<organism evidence="2 3">
    <name type="scientific">Flagellimonas taeanensis</name>
    <dbReference type="NCBI Taxonomy" id="1005926"/>
    <lineage>
        <taxon>Bacteria</taxon>
        <taxon>Pseudomonadati</taxon>
        <taxon>Bacteroidota</taxon>
        <taxon>Flavobacteriia</taxon>
        <taxon>Flavobacteriales</taxon>
        <taxon>Flavobacteriaceae</taxon>
        <taxon>Flagellimonas</taxon>
    </lineage>
</organism>
<gene>
    <name evidence="2" type="ORF">SAMN04487891_109152</name>
</gene>
<dbReference type="RefSeq" id="WP_072882206.1">
    <property type="nucleotide sequence ID" value="NZ_FOKU01000009.1"/>
</dbReference>
<dbReference type="InterPro" id="IPR015943">
    <property type="entry name" value="WD40/YVTN_repeat-like_dom_sf"/>
</dbReference>
<evidence type="ECO:0000313" key="2">
    <source>
        <dbReference type="EMBL" id="SFC35668.1"/>
    </source>
</evidence>